<feature type="region of interest" description="Disordered" evidence="8">
    <location>
        <begin position="63"/>
        <end position="107"/>
    </location>
</feature>
<dbReference type="InterPro" id="IPR013087">
    <property type="entry name" value="Znf_C2H2_type"/>
</dbReference>
<dbReference type="GO" id="GO:0000981">
    <property type="term" value="F:DNA-binding transcription factor activity, RNA polymerase II-specific"/>
    <property type="evidence" value="ECO:0007669"/>
    <property type="project" value="TreeGrafter"/>
</dbReference>
<reference evidence="10" key="1">
    <citation type="submission" date="2021-01" db="UniProtKB">
        <authorList>
            <consortium name="EnsemblMetazoa"/>
        </authorList>
    </citation>
    <scope>IDENTIFICATION</scope>
</reference>
<feature type="region of interest" description="Disordered" evidence="8">
    <location>
        <begin position="1"/>
        <end position="23"/>
    </location>
</feature>
<dbReference type="GO" id="GO:0000978">
    <property type="term" value="F:RNA polymerase II cis-regulatory region sequence-specific DNA binding"/>
    <property type="evidence" value="ECO:0007669"/>
    <property type="project" value="TreeGrafter"/>
</dbReference>
<protein>
    <recommendedName>
        <fullName evidence="9">C2H2-type domain-containing protein</fullName>
    </recommendedName>
</protein>
<dbReference type="Gene3D" id="3.30.160.60">
    <property type="entry name" value="Classic Zinc Finger"/>
    <property type="match status" value="5"/>
</dbReference>
<dbReference type="PANTHER" id="PTHR23235">
    <property type="entry name" value="KRUEPPEL-LIKE TRANSCRIPTION FACTOR"/>
    <property type="match status" value="1"/>
</dbReference>
<dbReference type="FunFam" id="3.30.160.60:FF:001182">
    <property type="entry name" value="Zinc finger, C2H2 type"/>
    <property type="match status" value="1"/>
</dbReference>
<evidence type="ECO:0000256" key="7">
    <source>
        <dbReference type="PROSITE-ProRule" id="PRU00042"/>
    </source>
</evidence>
<evidence type="ECO:0000256" key="4">
    <source>
        <dbReference type="ARBA" id="ARBA00022771"/>
    </source>
</evidence>
<dbReference type="AlphaFoldDB" id="A0A7M5VCU9"/>
<feature type="domain" description="C2H2-type" evidence="9">
    <location>
        <begin position="309"/>
        <end position="335"/>
    </location>
</feature>
<evidence type="ECO:0000256" key="3">
    <source>
        <dbReference type="ARBA" id="ARBA00022737"/>
    </source>
</evidence>
<dbReference type="FunFam" id="3.30.160.60:FF:000912">
    <property type="entry name" value="Zinc finger protein 660"/>
    <property type="match status" value="1"/>
</dbReference>
<dbReference type="Proteomes" id="UP000594262">
    <property type="component" value="Unplaced"/>
</dbReference>
<dbReference type="PROSITE" id="PS00028">
    <property type="entry name" value="ZINC_FINGER_C2H2_1"/>
    <property type="match status" value="5"/>
</dbReference>
<dbReference type="PROSITE" id="PS50157">
    <property type="entry name" value="ZINC_FINGER_C2H2_2"/>
    <property type="match status" value="5"/>
</dbReference>
<feature type="domain" description="C2H2-type" evidence="9">
    <location>
        <begin position="281"/>
        <end position="308"/>
    </location>
</feature>
<comment type="subcellular location">
    <subcellularLocation>
        <location evidence="1">Nucleus</location>
    </subcellularLocation>
</comment>
<organism evidence="10 11">
    <name type="scientific">Clytia hemisphaerica</name>
    <dbReference type="NCBI Taxonomy" id="252671"/>
    <lineage>
        <taxon>Eukaryota</taxon>
        <taxon>Metazoa</taxon>
        <taxon>Cnidaria</taxon>
        <taxon>Hydrozoa</taxon>
        <taxon>Hydroidolina</taxon>
        <taxon>Leptothecata</taxon>
        <taxon>Obeliida</taxon>
        <taxon>Clytiidae</taxon>
        <taxon>Clytia</taxon>
    </lineage>
</organism>
<dbReference type="GO" id="GO:0008270">
    <property type="term" value="F:zinc ion binding"/>
    <property type="evidence" value="ECO:0007669"/>
    <property type="project" value="UniProtKB-KW"/>
</dbReference>
<accession>A0A7M5VCU9</accession>
<name>A0A7M5VCU9_9CNID</name>
<keyword evidence="11" id="KW-1185">Reference proteome</keyword>
<keyword evidence="6" id="KW-0539">Nucleus</keyword>
<evidence type="ECO:0000256" key="1">
    <source>
        <dbReference type="ARBA" id="ARBA00004123"/>
    </source>
</evidence>
<evidence type="ECO:0000256" key="2">
    <source>
        <dbReference type="ARBA" id="ARBA00022723"/>
    </source>
</evidence>
<keyword evidence="4 7" id="KW-0863">Zinc-finger</keyword>
<dbReference type="InterPro" id="IPR036236">
    <property type="entry name" value="Znf_C2H2_sf"/>
</dbReference>
<evidence type="ECO:0000313" key="11">
    <source>
        <dbReference type="Proteomes" id="UP000594262"/>
    </source>
</evidence>
<dbReference type="EnsemblMetazoa" id="CLYHEMT008177.1">
    <property type="protein sequence ID" value="CLYHEMP008177.1"/>
    <property type="gene ID" value="CLYHEMG008177"/>
</dbReference>
<feature type="domain" description="C2H2-type" evidence="9">
    <location>
        <begin position="225"/>
        <end position="252"/>
    </location>
</feature>
<dbReference type="PANTHER" id="PTHR23235:SF156">
    <property type="entry name" value="KRUPPEL-LIKE FACTOR 18"/>
    <property type="match status" value="1"/>
</dbReference>
<proteinExistence type="predicted"/>
<evidence type="ECO:0000256" key="6">
    <source>
        <dbReference type="ARBA" id="ARBA00023242"/>
    </source>
</evidence>
<dbReference type="FunFam" id="3.30.160.60:FF:000303">
    <property type="entry name" value="Zinc finger protein 41"/>
    <property type="match status" value="1"/>
</dbReference>
<evidence type="ECO:0000259" key="9">
    <source>
        <dbReference type="PROSITE" id="PS50157"/>
    </source>
</evidence>
<feature type="domain" description="C2H2-type" evidence="9">
    <location>
        <begin position="195"/>
        <end position="224"/>
    </location>
</feature>
<dbReference type="Pfam" id="PF00096">
    <property type="entry name" value="zf-C2H2"/>
    <property type="match status" value="5"/>
</dbReference>
<evidence type="ECO:0000256" key="8">
    <source>
        <dbReference type="SAM" id="MobiDB-lite"/>
    </source>
</evidence>
<dbReference type="GO" id="GO:0005634">
    <property type="term" value="C:nucleus"/>
    <property type="evidence" value="ECO:0007669"/>
    <property type="project" value="UniProtKB-SubCell"/>
</dbReference>
<feature type="compositionally biased region" description="Basic residues" evidence="8">
    <location>
        <begin position="70"/>
        <end position="94"/>
    </location>
</feature>
<dbReference type="GeneID" id="136814246"/>
<sequence length="335" mass="38525">MYSQMLNSNQPPQGLTGNFDATSNPMMQQQSMAATDANNLFSTIPNDIYMTDHLYSLNSNWPLRPPEHNHHQHHQHQTHQVMTHHHHHHHHHPHLNSLDTVQQQQQHVVDDPNTLQESGNLETLLAAAQLLKLQESGSKNKVPDNITSLASNEVTNTDFDKWTQQQLLNLPSPTESEHSLNSLEDPSNSLYPPKYQCQQCHKVFKTKYTLTIHLRMPDHTKNRPFVCSVCGKGFRLSSTLCRHKIIHTAEKPHKCEFCDKAFNRSSTLKTHMKIHSNQKDFICKICNKGFHQKGNLRNHMLVHTGEKPHNCTECGKQFSKLSNLKFHLQSHSNSR</sequence>
<keyword evidence="5" id="KW-0862">Zinc</keyword>
<keyword evidence="3" id="KW-0677">Repeat</keyword>
<evidence type="ECO:0000256" key="5">
    <source>
        <dbReference type="ARBA" id="ARBA00022833"/>
    </source>
</evidence>
<dbReference type="SMART" id="SM00355">
    <property type="entry name" value="ZnF_C2H2"/>
    <property type="match status" value="5"/>
</dbReference>
<dbReference type="RefSeq" id="XP_066926864.1">
    <property type="nucleotide sequence ID" value="XM_067070763.1"/>
</dbReference>
<keyword evidence="2" id="KW-0479">Metal-binding</keyword>
<feature type="domain" description="C2H2-type" evidence="9">
    <location>
        <begin position="253"/>
        <end position="280"/>
    </location>
</feature>
<evidence type="ECO:0000313" key="10">
    <source>
        <dbReference type="EnsemblMetazoa" id="CLYHEMP008177.1"/>
    </source>
</evidence>
<dbReference type="SUPFAM" id="SSF57667">
    <property type="entry name" value="beta-beta-alpha zinc fingers"/>
    <property type="match status" value="3"/>
</dbReference>
<dbReference type="OrthoDB" id="5062908at2759"/>
<dbReference type="FunFam" id="3.30.160.60:FF:000478">
    <property type="entry name" value="Zinc finger protein 133"/>
    <property type="match status" value="1"/>
</dbReference>